<dbReference type="EMBL" id="PYMA01000003">
    <property type="protein sequence ID" value="PSW20631.1"/>
    <property type="molecule type" value="Genomic_DNA"/>
</dbReference>
<evidence type="ECO:0008006" key="3">
    <source>
        <dbReference type="Google" id="ProtNLM"/>
    </source>
</evidence>
<comment type="caution">
    <text evidence="1">The sequence shown here is derived from an EMBL/GenBank/DDBJ whole genome shotgun (WGS) entry which is preliminary data.</text>
</comment>
<dbReference type="OrthoDB" id="5886255at2"/>
<dbReference type="AlphaFoldDB" id="A0A2T3NWK9"/>
<protein>
    <recommendedName>
        <fullName evidence="3">Fimbrial protein</fullName>
    </recommendedName>
</protein>
<dbReference type="RefSeq" id="WP_051901880.1">
    <property type="nucleotide sequence ID" value="NZ_JGVO01000073.1"/>
</dbReference>
<keyword evidence="2" id="KW-1185">Reference proteome</keyword>
<gene>
    <name evidence="1" type="ORF">C9I98_07215</name>
</gene>
<evidence type="ECO:0000313" key="1">
    <source>
        <dbReference type="EMBL" id="PSW20631.1"/>
    </source>
</evidence>
<name>A0A2T3NWK9_9GAMM</name>
<dbReference type="Proteomes" id="UP000241771">
    <property type="component" value="Unassembled WGS sequence"/>
</dbReference>
<organism evidence="1 2">
    <name type="scientific">Photobacterium sanctipauli</name>
    <dbReference type="NCBI Taxonomy" id="1342794"/>
    <lineage>
        <taxon>Bacteria</taxon>
        <taxon>Pseudomonadati</taxon>
        <taxon>Pseudomonadota</taxon>
        <taxon>Gammaproteobacteria</taxon>
        <taxon>Vibrionales</taxon>
        <taxon>Vibrionaceae</taxon>
        <taxon>Photobacterium</taxon>
    </lineage>
</organism>
<accession>A0A2T3NWK9</accession>
<evidence type="ECO:0000313" key="2">
    <source>
        <dbReference type="Proteomes" id="UP000241771"/>
    </source>
</evidence>
<proteinExistence type="predicted"/>
<reference evidence="1 2" key="1">
    <citation type="submission" date="2018-01" db="EMBL/GenBank/DDBJ databases">
        <title>Whole genome sequencing of Histamine producing bacteria.</title>
        <authorList>
            <person name="Butler K."/>
        </authorList>
    </citation>
    <scope>NUCLEOTIDE SEQUENCE [LARGE SCALE GENOMIC DNA]</scope>
    <source>
        <strain evidence="1 2">DSM 100436</strain>
    </source>
</reference>
<sequence>MTNQLKEILRCKALLIPVGVVLGLAIFQGAVQAATLSGRLIGGELSWLNGMKQGDHVTLSNWQVMGNLQPTSEWVPGTFIGTPPKELEMTSDTGGDVTVPISVIGLEYGLGQASGIFTQQGPAHPSYNICDDVSRTSGTARLIGSNCTAPFSYLSEGELYTPFQFARPILSVDEQDLVNAFRSKKQPSGVYVGTARVTPAYLFRSPTGNWTYRNAVSVPVTVQIRYEAANLESIEVLGNGVMPAEYDTANHQVSGSTEFIVKAQGYFTEGLQMTFMDDGDGEFELDHTDTSLDASIPYSITCDDCDENRIISEGKLLLTDGETYVPGEGNSIEFVLRAHYNNIGAEQVETGNYSDAVIVLFEERL</sequence>